<reference evidence="1 2" key="1">
    <citation type="journal article" date="2016" name="Plant Pathol.">
        <title>Genetic characterization of strains named as Xanthomonas axonopodis pv. dieffenbachiae leads to a taxonomic revision of the X. axonopodis species complex.</title>
        <authorList>
            <person name="Constantin E.C."/>
            <person name="Cleenwerck I."/>
            <person name="Maes M."/>
            <person name="Baeyen S."/>
            <person name="Van Malderghem C."/>
            <person name="De Vos P."/>
            <person name="Cottyn B."/>
        </authorList>
    </citation>
    <scope>NUCLEOTIDE SEQUENCE [LARGE SCALE GENOMIC DNA]</scope>
    <source>
        <strain evidence="1 2">LMG 25940</strain>
    </source>
</reference>
<evidence type="ECO:0000313" key="2">
    <source>
        <dbReference type="Proteomes" id="UP000050546"/>
    </source>
</evidence>
<gene>
    <name evidence="1" type="ORF">IM53_010245</name>
</gene>
<evidence type="ECO:0000313" key="1">
    <source>
        <dbReference type="EMBL" id="OQP79346.1"/>
    </source>
</evidence>
<proteinExistence type="predicted"/>
<dbReference type="EMBL" id="JPYI02000069">
    <property type="protein sequence ID" value="OQP79346.1"/>
    <property type="molecule type" value="Genomic_DNA"/>
</dbReference>
<dbReference type="AlphaFoldDB" id="A0A1V9H915"/>
<dbReference type="STRING" id="1437877.GCA_001564415_00755"/>
<sequence>MESSQKAPVRDMAVLCSLAELPDGSLRVILDDVRKGHGPGTWVSESLFTFNDYPSGCLSDLASVPEAELADVGYNVLARLLANNRLGT</sequence>
<reference evidence="1 2" key="2">
    <citation type="journal article" date="2017" name="Plant Pathol.">
        <title>Pathogenicity and virulence gene content of Xanthomonas strains infecting Araceae, formerly known as Xanthomonas axonopodis pv. dieffenbachiae.</title>
        <authorList>
            <person name="Constantin E.C."/>
            <person name="Haegeman A."/>
            <person name="Van Vaerenbergh J."/>
            <person name="Baeyen S."/>
            <person name="Van Malderghem C."/>
            <person name="Maes M."/>
            <person name="Cottyn B."/>
        </authorList>
    </citation>
    <scope>NUCLEOTIDE SEQUENCE [LARGE SCALE GENOMIC DNA]</scope>
    <source>
        <strain evidence="1 2">LMG 25940</strain>
    </source>
</reference>
<accession>A0A1V9H915</accession>
<protein>
    <submittedName>
        <fullName evidence="1">Uncharacterized protein</fullName>
    </submittedName>
</protein>
<dbReference type="Proteomes" id="UP000050546">
    <property type="component" value="Unassembled WGS sequence"/>
</dbReference>
<organism evidence="1 2">
    <name type="scientific">Xanthomonas phaseoli pv. dieffenbachiae</name>
    <dbReference type="NCBI Taxonomy" id="92828"/>
    <lineage>
        <taxon>Bacteria</taxon>
        <taxon>Pseudomonadati</taxon>
        <taxon>Pseudomonadota</taxon>
        <taxon>Gammaproteobacteria</taxon>
        <taxon>Lysobacterales</taxon>
        <taxon>Lysobacteraceae</taxon>
        <taxon>Xanthomonas</taxon>
    </lineage>
</organism>
<comment type="caution">
    <text evidence="1">The sequence shown here is derived from an EMBL/GenBank/DDBJ whole genome shotgun (WGS) entry which is preliminary data.</text>
</comment>
<name>A0A1V9H915_9XANT</name>